<dbReference type="EMBL" id="PXZH01000001">
    <property type="protein sequence ID" value="RST90281.1"/>
    <property type="molecule type" value="Genomic_DNA"/>
</dbReference>
<dbReference type="NCBIfam" id="TIGR02593">
    <property type="entry name" value="CRISPR_cas5"/>
    <property type="match status" value="1"/>
</dbReference>
<dbReference type="Pfam" id="PF09704">
    <property type="entry name" value="Cas_Cas5d"/>
    <property type="match status" value="1"/>
</dbReference>
<keyword evidence="3" id="KW-1185">Reference proteome</keyword>
<dbReference type="GO" id="GO:0043571">
    <property type="term" value="P:maintenance of CRISPR repeat elements"/>
    <property type="evidence" value="ECO:0007669"/>
    <property type="project" value="InterPro"/>
</dbReference>
<name>A0A429Z9A5_9ENTE</name>
<organism evidence="2 3">
    <name type="scientific">Vagococcus humatus</name>
    <dbReference type="NCBI Taxonomy" id="1889241"/>
    <lineage>
        <taxon>Bacteria</taxon>
        <taxon>Bacillati</taxon>
        <taxon>Bacillota</taxon>
        <taxon>Bacilli</taxon>
        <taxon>Lactobacillales</taxon>
        <taxon>Enterococcaceae</taxon>
        <taxon>Vagococcus</taxon>
    </lineage>
</organism>
<dbReference type="OrthoDB" id="5363158at2"/>
<evidence type="ECO:0000256" key="1">
    <source>
        <dbReference type="ARBA" id="ARBA00023118"/>
    </source>
</evidence>
<gene>
    <name evidence="2" type="ORF">C7P63_04185</name>
</gene>
<evidence type="ECO:0000313" key="2">
    <source>
        <dbReference type="EMBL" id="RST90281.1"/>
    </source>
</evidence>
<comment type="caution">
    <text evidence="2">The sequence shown here is derived from an EMBL/GenBank/DDBJ whole genome shotgun (WGS) entry which is preliminary data.</text>
</comment>
<dbReference type="Proteomes" id="UP000277864">
    <property type="component" value="Unassembled WGS sequence"/>
</dbReference>
<dbReference type="InterPro" id="IPR021124">
    <property type="entry name" value="CRISPR-assoc_prot_Cas5"/>
</dbReference>
<dbReference type="AlphaFoldDB" id="A0A429Z9A5"/>
<sequence>MRVLTFNLSGDLACFKQATSFDMSTELILTYDIIPITVLKGIIGAVLGYKGLADAYKNHRQPEYIDKLKNVGIGIQPVRLGTKFTQQITNTTGFANEGALPKTTVGIGQTAIIKQEILADISYDIYLTDEFDDFDKLYHKLMSKQTAFPIVLGRKGFSAQISNVQCLDTTIVKGFSGNLNSIGLYNLVQTNKNTLFSTQRETYQYILELPVTYNDLMMYEFEPVYYSDANITYDGEVLKDTAIAIIR</sequence>
<dbReference type="GO" id="GO:0051607">
    <property type="term" value="P:defense response to virus"/>
    <property type="evidence" value="ECO:0007669"/>
    <property type="project" value="UniProtKB-KW"/>
</dbReference>
<reference evidence="2 3" key="1">
    <citation type="submission" date="2018-03" db="EMBL/GenBank/DDBJ databases">
        <authorList>
            <person name="Gulvik C.A."/>
        </authorList>
    </citation>
    <scope>NUCLEOTIDE SEQUENCE [LARGE SCALE GENOMIC DNA]</scope>
    <source>
        <strain evidence="2 3">JCM 31581</strain>
    </source>
</reference>
<proteinExistence type="predicted"/>
<evidence type="ECO:0000313" key="3">
    <source>
        <dbReference type="Proteomes" id="UP000277864"/>
    </source>
</evidence>
<accession>A0A429Z9A5</accession>
<evidence type="ECO:0008006" key="4">
    <source>
        <dbReference type="Google" id="ProtNLM"/>
    </source>
</evidence>
<keyword evidence="1" id="KW-0051">Antiviral defense</keyword>
<dbReference type="InterPro" id="IPR013422">
    <property type="entry name" value="CRISPR-assoc_prot_Cas5_N"/>
</dbReference>
<dbReference type="RefSeq" id="WP_125942894.1">
    <property type="nucleotide sequence ID" value="NZ_PXZH01000001.1"/>
</dbReference>
<protein>
    <recommendedName>
        <fullName evidence="4">Type I-B CRISPR-associated protein Cas5</fullName>
    </recommendedName>
</protein>